<evidence type="ECO:0000256" key="6">
    <source>
        <dbReference type="ARBA" id="ARBA00034303"/>
    </source>
</evidence>
<dbReference type="OrthoDB" id="77878at2759"/>
<evidence type="ECO:0000256" key="1">
    <source>
        <dbReference type="ARBA" id="ARBA00007387"/>
    </source>
</evidence>
<dbReference type="PANTHER" id="PTHR12265:SF30">
    <property type="entry name" value="TRANSMEMBRANE PROTEIN 53"/>
    <property type="match status" value="1"/>
</dbReference>
<evidence type="ECO:0000256" key="2">
    <source>
        <dbReference type="ARBA" id="ARBA00022692"/>
    </source>
</evidence>
<dbReference type="Proteomes" id="UP000275408">
    <property type="component" value="Unassembled WGS sequence"/>
</dbReference>
<evidence type="ECO:0000313" key="8">
    <source>
        <dbReference type="Proteomes" id="UP000275408"/>
    </source>
</evidence>
<evidence type="ECO:0000256" key="5">
    <source>
        <dbReference type="ARBA" id="ARBA00023242"/>
    </source>
</evidence>
<proteinExistence type="inferred from homology"/>
<dbReference type="OMA" id="VECLFWR"/>
<dbReference type="EMBL" id="RCHS01004020">
    <property type="protein sequence ID" value="RMX38345.1"/>
    <property type="molecule type" value="Genomic_DNA"/>
</dbReference>
<protein>
    <recommendedName>
        <fullName evidence="9">Transmembrane protein 53</fullName>
    </recommendedName>
</protein>
<accession>A0A3M6TAD1</accession>
<dbReference type="PANTHER" id="PTHR12265">
    <property type="entry name" value="TRANSMEMBRANE PROTEIN 53"/>
    <property type="match status" value="1"/>
</dbReference>
<comment type="caution">
    <text evidence="7">The sequence shown here is derived from an EMBL/GenBank/DDBJ whole genome shotgun (WGS) entry which is preliminary data.</text>
</comment>
<keyword evidence="5" id="KW-0539">Nucleus</keyword>
<name>A0A3M6TAD1_POCDA</name>
<keyword evidence="3" id="KW-1133">Transmembrane helix</keyword>
<dbReference type="GO" id="GO:0005640">
    <property type="term" value="C:nuclear outer membrane"/>
    <property type="evidence" value="ECO:0007669"/>
    <property type="project" value="UniProtKB-SubCell"/>
</dbReference>
<dbReference type="AlphaFoldDB" id="A0A3M6TAD1"/>
<evidence type="ECO:0000256" key="4">
    <source>
        <dbReference type="ARBA" id="ARBA00023136"/>
    </source>
</evidence>
<dbReference type="SUPFAM" id="SSF53474">
    <property type="entry name" value="alpha/beta-Hydrolases"/>
    <property type="match status" value="1"/>
</dbReference>
<organism evidence="7 8">
    <name type="scientific">Pocillopora damicornis</name>
    <name type="common">Cauliflower coral</name>
    <name type="synonym">Millepora damicornis</name>
    <dbReference type="NCBI Taxonomy" id="46731"/>
    <lineage>
        <taxon>Eukaryota</taxon>
        <taxon>Metazoa</taxon>
        <taxon>Cnidaria</taxon>
        <taxon>Anthozoa</taxon>
        <taxon>Hexacorallia</taxon>
        <taxon>Scleractinia</taxon>
        <taxon>Astrocoeniina</taxon>
        <taxon>Pocilloporidae</taxon>
        <taxon>Pocillopora</taxon>
    </lineage>
</organism>
<evidence type="ECO:0008006" key="9">
    <source>
        <dbReference type="Google" id="ProtNLM"/>
    </source>
</evidence>
<gene>
    <name evidence="7" type="ORF">pdam_00005490</name>
</gene>
<keyword evidence="4" id="KW-0472">Membrane</keyword>
<dbReference type="Pfam" id="PF05705">
    <property type="entry name" value="DUF829"/>
    <property type="match status" value="1"/>
</dbReference>
<comment type="similarity">
    <text evidence="1">Belongs to the TMEM53 family.</text>
</comment>
<sequence length="317" mass="35740">MKFTSRFEAFGRELIGQRIFSYGTFSKARGVLNHLAGVSENKVRGVQSCGSPNLSSGKFGAVIMKTTASAQDTPVTVILGWNSSRGKHLKKYSKIFEDKSFDTICVPAKPVNTFLRPGTKVKTIGLYILDLLVDLNCQKRPVFLYAFSNGGCALFFHIMEVLSYPTTAYYQAVPVVGTIFDSCPINPDIKSLQATRESVTDMIKNPIMKAALWYSMTAFIPPVIYLNGTVKRFMSGMIESPLLCPQLILYSKTDKFAPYQDIDSYIQARRHKGIHVTSKCWNSSEHVNHYREHTDEYLQELNAFTDFCLTSYHDQKK</sequence>
<evidence type="ECO:0000313" key="7">
    <source>
        <dbReference type="EMBL" id="RMX38345.1"/>
    </source>
</evidence>
<keyword evidence="2" id="KW-0812">Transmembrane</keyword>
<evidence type="ECO:0000256" key="3">
    <source>
        <dbReference type="ARBA" id="ARBA00022989"/>
    </source>
</evidence>
<keyword evidence="8" id="KW-1185">Reference proteome</keyword>
<dbReference type="InterPro" id="IPR008547">
    <property type="entry name" value="DUF829_TMEM53"/>
</dbReference>
<comment type="subcellular location">
    <subcellularLocation>
        <location evidence="6">Nucleus outer membrane</location>
        <topology evidence="6">Single-pass membrane protein</topology>
    </subcellularLocation>
</comment>
<dbReference type="InterPro" id="IPR029058">
    <property type="entry name" value="AB_hydrolase_fold"/>
</dbReference>
<reference evidence="7 8" key="1">
    <citation type="journal article" date="2018" name="Sci. Rep.">
        <title>Comparative analysis of the Pocillopora damicornis genome highlights role of immune system in coral evolution.</title>
        <authorList>
            <person name="Cunning R."/>
            <person name="Bay R.A."/>
            <person name="Gillette P."/>
            <person name="Baker A.C."/>
            <person name="Traylor-Knowles N."/>
        </authorList>
    </citation>
    <scope>NUCLEOTIDE SEQUENCE [LARGE SCALE GENOMIC DNA]</scope>
    <source>
        <strain evidence="7">RSMAS</strain>
        <tissue evidence="7">Whole animal</tissue>
    </source>
</reference>